<dbReference type="EMBL" id="JASCZI010030249">
    <property type="protein sequence ID" value="MED6119800.1"/>
    <property type="molecule type" value="Genomic_DNA"/>
</dbReference>
<name>A0ABU6R773_9FABA</name>
<protein>
    <submittedName>
        <fullName evidence="2">Uncharacterized protein</fullName>
    </submittedName>
</protein>
<comment type="caution">
    <text evidence="2">The sequence shown here is derived from an EMBL/GenBank/DDBJ whole genome shotgun (WGS) entry which is preliminary data.</text>
</comment>
<feature type="region of interest" description="Disordered" evidence="1">
    <location>
        <begin position="1"/>
        <end position="22"/>
    </location>
</feature>
<organism evidence="2 3">
    <name type="scientific">Stylosanthes scabra</name>
    <dbReference type="NCBI Taxonomy" id="79078"/>
    <lineage>
        <taxon>Eukaryota</taxon>
        <taxon>Viridiplantae</taxon>
        <taxon>Streptophyta</taxon>
        <taxon>Embryophyta</taxon>
        <taxon>Tracheophyta</taxon>
        <taxon>Spermatophyta</taxon>
        <taxon>Magnoliopsida</taxon>
        <taxon>eudicotyledons</taxon>
        <taxon>Gunneridae</taxon>
        <taxon>Pentapetalae</taxon>
        <taxon>rosids</taxon>
        <taxon>fabids</taxon>
        <taxon>Fabales</taxon>
        <taxon>Fabaceae</taxon>
        <taxon>Papilionoideae</taxon>
        <taxon>50 kb inversion clade</taxon>
        <taxon>dalbergioids sensu lato</taxon>
        <taxon>Dalbergieae</taxon>
        <taxon>Pterocarpus clade</taxon>
        <taxon>Stylosanthes</taxon>
    </lineage>
</organism>
<accession>A0ABU6R773</accession>
<reference evidence="2 3" key="1">
    <citation type="journal article" date="2023" name="Plants (Basel)">
        <title>Bridging the Gap: Combining Genomics and Transcriptomics Approaches to Understand Stylosanthes scabra, an Orphan Legume from the Brazilian Caatinga.</title>
        <authorList>
            <person name="Ferreira-Neto J.R.C."/>
            <person name="da Silva M.D."/>
            <person name="Binneck E."/>
            <person name="de Melo N.F."/>
            <person name="da Silva R.H."/>
            <person name="de Melo A.L.T.M."/>
            <person name="Pandolfi V."/>
            <person name="Bustamante F.O."/>
            <person name="Brasileiro-Vidal A.C."/>
            <person name="Benko-Iseppon A.M."/>
        </authorList>
    </citation>
    <scope>NUCLEOTIDE SEQUENCE [LARGE SCALE GENOMIC DNA]</scope>
    <source>
        <tissue evidence="2">Leaves</tissue>
    </source>
</reference>
<gene>
    <name evidence="2" type="ORF">PIB30_015096</name>
</gene>
<evidence type="ECO:0000313" key="2">
    <source>
        <dbReference type="EMBL" id="MED6119800.1"/>
    </source>
</evidence>
<keyword evidence="3" id="KW-1185">Reference proteome</keyword>
<sequence length="106" mass="11394">MGFLNREVPTRAQNTKSGQSQLTTCHLQEGSLDIGVDVVDVGEIDGDEVGENRVAEGPNMMGQDVAANVSPTLAEVMEMEFDSPEAAVPVNKQYGRGKGFSMRHGR</sequence>
<proteinExistence type="predicted"/>
<dbReference type="Proteomes" id="UP001341840">
    <property type="component" value="Unassembled WGS sequence"/>
</dbReference>
<feature type="compositionally biased region" description="Polar residues" evidence="1">
    <location>
        <begin position="11"/>
        <end position="22"/>
    </location>
</feature>
<evidence type="ECO:0000256" key="1">
    <source>
        <dbReference type="SAM" id="MobiDB-lite"/>
    </source>
</evidence>
<evidence type="ECO:0000313" key="3">
    <source>
        <dbReference type="Proteomes" id="UP001341840"/>
    </source>
</evidence>